<dbReference type="PANTHER" id="PTHR21666:SF263">
    <property type="entry name" value="MUREIN HYDROLASE ACTIVATOR NLPD"/>
    <property type="match status" value="1"/>
</dbReference>
<dbReference type="Pfam" id="PF01476">
    <property type="entry name" value="LysM"/>
    <property type="match status" value="1"/>
</dbReference>
<protein>
    <submittedName>
        <fullName evidence="4">Lipoprotein</fullName>
    </submittedName>
</protein>
<dbReference type="SUPFAM" id="SSF51261">
    <property type="entry name" value="Duplicated hybrid motif"/>
    <property type="match status" value="1"/>
</dbReference>
<dbReference type="AlphaFoldDB" id="A0A157SG14"/>
<name>A0A157SG14_9BORD</name>
<dbReference type="Pfam" id="PF01551">
    <property type="entry name" value="Peptidase_M23"/>
    <property type="match status" value="1"/>
</dbReference>
<dbReference type="RefSeq" id="WP_082853029.1">
    <property type="nucleotide sequence ID" value="NZ_FKIF01000006.1"/>
</dbReference>
<evidence type="ECO:0000256" key="1">
    <source>
        <dbReference type="ARBA" id="ARBA00038420"/>
    </source>
</evidence>
<dbReference type="CDD" id="cd00118">
    <property type="entry name" value="LysM"/>
    <property type="match status" value="1"/>
</dbReference>
<feature type="region of interest" description="Disordered" evidence="2">
    <location>
        <begin position="72"/>
        <end position="117"/>
    </location>
</feature>
<dbReference type="PROSITE" id="PS51782">
    <property type="entry name" value="LYSM"/>
    <property type="match status" value="1"/>
</dbReference>
<dbReference type="EMBL" id="FKIF01000006">
    <property type="protein sequence ID" value="SAI69284.1"/>
    <property type="molecule type" value="Genomic_DNA"/>
</dbReference>
<keyword evidence="5" id="KW-1185">Reference proteome</keyword>
<proteinExistence type="inferred from homology"/>
<dbReference type="Gene3D" id="3.10.350.10">
    <property type="entry name" value="LysM domain"/>
    <property type="match status" value="1"/>
</dbReference>
<dbReference type="GO" id="GO:0004222">
    <property type="term" value="F:metalloendopeptidase activity"/>
    <property type="evidence" value="ECO:0007669"/>
    <property type="project" value="TreeGrafter"/>
</dbReference>
<comment type="similarity">
    <text evidence="1">Belongs to the E.coli NlpD/Haemophilus LppB family.</text>
</comment>
<evidence type="ECO:0000313" key="5">
    <source>
        <dbReference type="Proteomes" id="UP000076848"/>
    </source>
</evidence>
<dbReference type="InterPro" id="IPR036779">
    <property type="entry name" value="LysM_dom_sf"/>
</dbReference>
<dbReference type="CDD" id="cd12797">
    <property type="entry name" value="M23_peptidase"/>
    <property type="match status" value="1"/>
</dbReference>
<keyword evidence="4" id="KW-0449">Lipoprotein</keyword>
<dbReference type="InterPro" id="IPR016047">
    <property type="entry name" value="M23ase_b-sheet_dom"/>
</dbReference>
<evidence type="ECO:0000313" key="4">
    <source>
        <dbReference type="EMBL" id="SAI69284.1"/>
    </source>
</evidence>
<dbReference type="PANTHER" id="PTHR21666">
    <property type="entry name" value="PEPTIDASE-RELATED"/>
    <property type="match status" value="1"/>
</dbReference>
<dbReference type="InterPro" id="IPR018392">
    <property type="entry name" value="LysM"/>
</dbReference>
<organism evidence="4 5">
    <name type="scientific">Bordetella ansorpii</name>
    <dbReference type="NCBI Taxonomy" id="288768"/>
    <lineage>
        <taxon>Bacteria</taxon>
        <taxon>Pseudomonadati</taxon>
        <taxon>Pseudomonadota</taxon>
        <taxon>Betaproteobacteria</taxon>
        <taxon>Burkholderiales</taxon>
        <taxon>Alcaligenaceae</taxon>
        <taxon>Bordetella</taxon>
    </lineage>
</organism>
<dbReference type="STRING" id="288768.SAMEA3906486_02405"/>
<dbReference type="InterPro" id="IPR050570">
    <property type="entry name" value="Cell_wall_metabolism_enzyme"/>
</dbReference>
<reference evidence="4 5" key="1">
    <citation type="submission" date="2016-04" db="EMBL/GenBank/DDBJ databases">
        <authorList>
            <consortium name="Pathogen Informatics"/>
        </authorList>
    </citation>
    <scope>NUCLEOTIDE SEQUENCE [LARGE SCALE GENOMIC DNA]</scope>
    <source>
        <strain evidence="4 5">H050680373</strain>
    </source>
</reference>
<dbReference type="SUPFAM" id="SSF54106">
    <property type="entry name" value="LysM domain"/>
    <property type="match status" value="1"/>
</dbReference>
<evidence type="ECO:0000256" key="2">
    <source>
        <dbReference type="SAM" id="MobiDB-lite"/>
    </source>
</evidence>
<dbReference type="Gene3D" id="2.70.70.10">
    <property type="entry name" value="Glucose Permease (Domain IIA)"/>
    <property type="match status" value="1"/>
</dbReference>
<feature type="domain" description="LysM" evidence="3">
    <location>
        <begin position="36"/>
        <end position="80"/>
    </location>
</feature>
<dbReference type="InterPro" id="IPR011055">
    <property type="entry name" value="Dup_hybrid_motif"/>
</dbReference>
<sequence length="238" mass="24461">MSAGAGPGGGRRARLAGGVLALALLAACAATKVGPGQYRVQEGDTLTKIARDTGQSVGDLVRWNGLPNADRISEGQILRVRPPGEDSPGAADSEPKPTSPRPKGRAPIPDSPATPVRGISLTWPAEGVMVSGYNGVSSKGITIANKTGTPVKAAAAGTVEYASNGLRGYGNLVIVRHAGGFLSIYGHNHKLLVKQGQAVKQGQTIAEMGSSDASRVAVYFELRQNGKPVNPLGALPKR</sequence>
<gene>
    <name evidence="4" type="primary">nlpD_2</name>
    <name evidence="4" type="ORF">SAMEA3906486_02405</name>
</gene>
<dbReference type="OrthoDB" id="9795421at2"/>
<evidence type="ECO:0000259" key="3">
    <source>
        <dbReference type="PROSITE" id="PS51782"/>
    </source>
</evidence>
<dbReference type="Proteomes" id="UP000076848">
    <property type="component" value="Unassembled WGS sequence"/>
</dbReference>
<accession>A0A157SG14</accession>
<dbReference type="SMART" id="SM00257">
    <property type="entry name" value="LysM"/>
    <property type="match status" value="1"/>
</dbReference>